<evidence type="ECO:0000256" key="2">
    <source>
        <dbReference type="ARBA" id="ARBA00023002"/>
    </source>
</evidence>
<dbReference type="PRINTS" id="PR00081">
    <property type="entry name" value="GDHRDH"/>
</dbReference>
<protein>
    <submittedName>
        <fullName evidence="3">SDR family NAD(P)-dependent oxidoreductase</fullName>
    </submittedName>
</protein>
<gene>
    <name evidence="3" type="ORF">HED52_19015</name>
</gene>
<dbReference type="Pfam" id="PF00106">
    <property type="entry name" value="adh_short"/>
    <property type="match status" value="1"/>
</dbReference>
<dbReference type="RefSeq" id="WP_006469351.1">
    <property type="nucleotide sequence ID" value="NZ_JBAKGP010000022.1"/>
</dbReference>
<dbReference type="Proteomes" id="UP000568486">
    <property type="component" value="Unassembled WGS sequence"/>
</dbReference>
<evidence type="ECO:0000256" key="1">
    <source>
        <dbReference type="ARBA" id="ARBA00006484"/>
    </source>
</evidence>
<reference evidence="3 4" key="1">
    <citation type="submission" date="2020-03" db="EMBL/GenBank/DDBJ databases">
        <title>Whole genome sequencing of clinical and environmental type strains of Ochrobactrum.</title>
        <authorList>
            <person name="Dharne M."/>
        </authorList>
    </citation>
    <scope>NUCLEOTIDE SEQUENCE [LARGE SCALE GENOMIC DNA]</scope>
    <source>
        <strain evidence="3 4">DSM 22292</strain>
    </source>
</reference>
<organism evidence="3 4">
    <name type="scientific">Brucella ciceri</name>
    <dbReference type="NCBI Taxonomy" id="391287"/>
    <lineage>
        <taxon>Bacteria</taxon>
        <taxon>Pseudomonadati</taxon>
        <taxon>Pseudomonadota</taxon>
        <taxon>Alphaproteobacteria</taxon>
        <taxon>Hyphomicrobiales</taxon>
        <taxon>Brucellaceae</taxon>
        <taxon>Brucella/Ochrobactrum group</taxon>
        <taxon>Brucella</taxon>
    </lineage>
</organism>
<dbReference type="InterPro" id="IPR036291">
    <property type="entry name" value="NAD(P)-bd_dom_sf"/>
</dbReference>
<dbReference type="PANTHER" id="PTHR44169">
    <property type="entry name" value="NADPH-DEPENDENT 1-ACYLDIHYDROXYACETONE PHOSPHATE REDUCTASE"/>
    <property type="match status" value="1"/>
</dbReference>
<dbReference type="InterPro" id="IPR002347">
    <property type="entry name" value="SDR_fam"/>
</dbReference>
<evidence type="ECO:0000313" key="4">
    <source>
        <dbReference type="Proteomes" id="UP000568486"/>
    </source>
</evidence>
<dbReference type="GeneID" id="57304287"/>
<dbReference type="EMBL" id="JAAVLR010000002">
    <property type="protein sequence ID" value="NKC28936.1"/>
    <property type="molecule type" value="Genomic_DNA"/>
</dbReference>
<comment type="similarity">
    <text evidence="1">Belongs to the short-chain dehydrogenases/reductases (SDR) family.</text>
</comment>
<dbReference type="Gene3D" id="3.40.50.720">
    <property type="entry name" value="NAD(P)-binding Rossmann-like Domain"/>
    <property type="match status" value="1"/>
</dbReference>
<sequence>MNRSKPDVALVTGASFGIGLATAKALLNAGYRVFGTNRRANFQNLEGITMLPCDVTDEASVTRLVETVLTEAGSIDLLVNNAARNFAPRSQRS</sequence>
<accession>A0ABX1DW18</accession>
<keyword evidence="4" id="KW-1185">Reference proteome</keyword>
<name>A0ABX1DW18_9HYPH</name>
<evidence type="ECO:0000313" key="3">
    <source>
        <dbReference type="EMBL" id="NKC28936.1"/>
    </source>
</evidence>
<dbReference type="SUPFAM" id="SSF51735">
    <property type="entry name" value="NAD(P)-binding Rossmann-fold domains"/>
    <property type="match status" value="1"/>
</dbReference>
<keyword evidence="2" id="KW-0560">Oxidoreductase</keyword>
<proteinExistence type="inferred from homology"/>
<comment type="caution">
    <text evidence="3">The sequence shown here is derived from an EMBL/GenBank/DDBJ whole genome shotgun (WGS) entry which is preliminary data.</text>
</comment>
<dbReference type="PANTHER" id="PTHR44169:SF6">
    <property type="entry name" value="NADPH-DEPENDENT 1-ACYLDIHYDROXYACETONE PHOSPHATE REDUCTASE"/>
    <property type="match status" value="1"/>
</dbReference>